<dbReference type="STRING" id="1069081.SAMN05660197_0461"/>
<dbReference type="Pfam" id="PF13501">
    <property type="entry name" value="SoxY"/>
    <property type="match status" value="1"/>
</dbReference>
<accession>A0A1W1WR25</accession>
<dbReference type="OrthoDB" id="9804570at2"/>
<dbReference type="EMBL" id="FWWZ01000001">
    <property type="protein sequence ID" value="SMC08696.1"/>
    <property type="molecule type" value="Genomic_DNA"/>
</dbReference>
<dbReference type="InterPro" id="IPR038162">
    <property type="entry name" value="SoxY_sf"/>
</dbReference>
<dbReference type="InterPro" id="IPR032711">
    <property type="entry name" value="SoxY"/>
</dbReference>
<evidence type="ECO:0000313" key="3">
    <source>
        <dbReference type="Proteomes" id="UP000192602"/>
    </source>
</evidence>
<protein>
    <submittedName>
        <fullName evidence="2">Sulfur-oxidizing protein SoxY</fullName>
    </submittedName>
</protein>
<evidence type="ECO:0000313" key="2">
    <source>
        <dbReference type="EMBL" id="SMC08696.1"/>
    </source>
</evidence>
<feature type="domain" description="Ig-like SoxY" evidence="1">
    <location>
        <begin position="47"/>
        <end position="155"/>
    </location>
</feature>
<dbReference type="Gene3D" id="2.60.40.2470">
    <property type="entry name" value="SoxY domain"/>
    <property type="match status" value="1"/>
</dbReference>
<organism evidence="2 3">
    <name type="scientific">Nitratiruptor tergarcus DSM 16512</name>
    <dbReference type="NCBI Taxonomy" id="1069081"/>
    <lineage>
        <taxon>Bacteria</taxon>
        <taxon>Pseudomonadati</taxon>
        <taxon>Campylobacterota</taxon>
        <taxon>Epsilonproteobacteria</taxon>
        <taxon>Nautiliales</taxon>
        <taxon>Nitratiruptoraceae</taxon>
        <taxon>Nitratiruptor</taxon>
    </lineage>
</organism>
<evidence type="ECO:0000259" key="1">
    <source>
        <dbReference type="Pfam" id="PF13501"/>
    </source>
</evidence>
<dbReference type="RefSeq" id="WP_159445300.1">
    <property type="nucleotide sequence ID" value="NZ_AP026671.1"/>
</dbReference>
<sequence length="156" mass="17372">MKRREFLEFCSFTLAALLVGRVQIRADEDDNEAIEIPFKEAYTDATKGAKKVIKNAKEMKLNIPDAPENGLVVPIEVEVNYPMEPNKYIKQIDVLTTKNKVNKVITAHYSPDNGKAYLYVNAKLGGTQDVVLLARTNDDIVFEARKKVKVALGGCG</sequence>
<proteinExistence type="predicted"/>
<gene>
    <name evidence="2" type="ORF">SAMN05660197_0461</name>
</gene>
<keyword evidence="3" id="KW-1185">Reference proteome</keyword>
<dbReference type="InterPro" id="IPR016568">
    <property type="entry name" value="Sulphur_oxidation_SoxY"/>
</dbReference>
<reference evidence="3" key="1">
    <citation type="submission" date="2017-04" db="EMBL/GenBank/DDBJ databases">
        <authorList>
            <person name="Varghese N."/>
            <person name="Submissions S."/>
        </authorList>
    </citation>
    <scope>NUCLEOTIDE SEQUENCE [LARGE SCALE GENOMIC DNA]</scope>
    <source>
        <strain evidence="3">DSM 16512</strain>
    </source>
</reference>
<dbReference type="AlphaFoldDB" id="A0A1W1WR25"/>
<name>A0A1W1WR25_9BACT</name>
<dbReference type="PIRSF" id="PIRSF010312">
    <property type="entry name" value="Sulphur_oxidation_SoxY"/>
    <property type="match status" value="1"/>
</dbReference>
<dbReference type="Proteomes" id="UP000192602">
    <property type="component" value="Unassembled WGS sequence"/>
</dbReference>